<protein>
    <submittedName>
        <fullName evidence="3">NAD-dependent epimerase/dehydratase family protein</fullName>
    </submittedName>
</protein>
<comment type="caution">
    <text evidence="3">The sequence shown here is derived from an EMBL/GenBank/DDBJ whole genome shotgun (WGS) entry which is preliminary data.</text>
</comment>
<name>A0A923IX45_9SPHI</name>
<dbReference type="Proteomes" id="UP000601055">
    <property type="component" value="Unassembled WGS sequence"/>
</dbReference>
<gene>
    <name evidence="3" type="ORF">GM921_10495</name>
</gene>
<dbReference type="Pfam" id="PF01370">
    <property type="entry name" value="Epimerase"/>
    <property type="match status" value="1"/>
</dbReference>
<comment type="similarity">
    <text evidence="1">Belongs to the NAD(P)-dependent epimerase/dehydratase family.</text>
</comment>
<reference evidence="3" key="1">
    <citation type="submission" date="2019-11" db="EMBL/GenBank/DDBJ databases">
        <title>Description of Pedobacter sp. LMG 31464T.</title>
        <authorList>
            <person name="Carlier A."/>
            <person name="Qi S."/>
            <person name="Vandamme P."/>
        </authorList>
    </citation>
    <scope>NUCLEOTIDE SEQUENCE</scope>
    <source>
        <strain evidence="3">LMG 31464</strain>
    </source>
</reference>
<accession>A0A923IX45</accession>
<dbReference type="EMBL" id="WNXD01000002">
    <property type="protein sequence ID" value="MBB2145917.1"/>
    <property type="molecule type" value="Genomic_DNA"/>
</dbReference>
<dbReference type="AlphaFoldDB" id="A0A923IX45"/>
<dbReference type="CDD" id="cd08946">
    <property type="entry name" value="SDR_e"/>
    <property type="match status" value="1"/>
</dbReference>
<evidence type="ECO:0000313" key="3">
    <source>
        <dbReference type="EMBL" id="MBB2145917.1"/>
    </source>
</evidence>
<proteinExistence type="inferred from homology"/>
<organism evidence="3 4">
    <name type="scientific">Pedobacter planticolens</name>
    <dbReference type="NCBI Taxonomy" id="2679964"/>
    <lineage>
        <taxon>Bacteria</taxon>
        <taxon>Pseudomonadati</taxon>
        <taxon>Bacteroidota</taxon>
        <taxon>Sphingobacteriia</taxon>
        <taxon>Sphingobacteriales</taxon>
        <taxon>Sphingobacteriaceae</taxon>
        <taxon>Pedobacter</taxon>
    </lineage>
</organism>
<dbReference type="InterPro" id="IPR001509">
    <property type="entry name" value="Epimerase_deHydtase"/>
</dbReference>
<keyword evidence="4" id="KW-1185">Reference proteome</keyword>
<dbReference type="InterPro" id="IPR036291">
    <property type="entry name" value="NAD(P)-bd_dom_sf"/>
</dbReference>
<dbReference type="SUPFAM" id="SSF51735">
    <property type="entry name" value="NAD(P)-binding Rossmann-fold domains"/>
    <property type="match status" value="1"/>
</dbReference>
<dbReference type="RefSeq" id="WP_182922596.1">
    <property type="nucleotide sequence ID" value="NZ_WNXD01000002.1"/>
</dbReference>
<dbReference type="PANTHER" id="PTHR43000">
    <property type="entry name" value="DTDP-D-GLUCOSE 4,6-DEHYDRATASE-RELATED"/>
    <property type="match status" value="1"/>
</dbReference>
<dbReference type="Gene3D" id="3.40.50.720">
    <property type="entry name" value="NAD(P)-binding Rossmann-like Domain"/>
    <property type="match status" value="1"/>
</dbReference>
<sequence length="290" mass="31890">MKILLTGAGGFTGGVLLNTLLKHGHELITLCRKAPIHKKTGVTYKETDIKNIYDVLGTNINIDAILHVAASVNFDTSWDGITQITSDNILSTQILANFAADVNVKKFILSSTCSVYEKNKGIIDEESPVRPLNYYAVSKLSAEWLAYSILKNKVPEFGILRYSSIYGDGQRSNTILPIFVDKAIKNSNIKIFGSGNRIQDYVHVEDVASANLLCLENKIGFADCYNIGSGDAVSDIQLAKTIIANWGSNSMIEILNLNQNEEIGFNFSIEKARKNLGYSPSSLVQGLRNY</sequence>
<evidence type="ECO:0000259" key="2">
    <source>
        <dbReference type="Pfam" id="PF01370"/>
    </source>
</evidence>
<evidence type="ECO:0000313" key="4">
    <source>
        <dbReference type="Proteomes" id="UP000601055"/>
    </source>
</evidence>
<evidence type="ECO:0000256" key="1">
    <source>
        <dbReference type="ARBA" id="ARBA00007637"/>
    </source>
</evidence>
<feature type="domain" description="NAD-dependent epimerase/dehydratase" evidence="2">
    <location>
        <begin position="3"/>
        <end position="228"/>
    </location>
</feature>